<feature type="compositionally biased region" description="Polar residues" evidence="3">
    <location>
        <begin position="851"/>
        <end position="863"/>
    </location>
</feature>
<dbReference type="Pfam" id="PF24537">
    <property type="entry name" value="zf-C2H2_fungi"/>
    <property type="match status" value="1"/>
</dbReference>
<dbReference type="Gene3D" id="3.40.50.300">
    <property type="entry name" value="P-loop containing nucleotide triphosphate hydrolases"/>
    <property type="match status" value="1"/>
</dbReference>
<evidence type="ECO:0000256" key="2">
    <source>
        <dbReference type="PROSITE-ProRule" id="PRU00042"/>
    </source>
</evidence>
<dbReference type="InterPro" id="IPR013087">
    <property type="entry name" value="Znf_C2H2_type"/>
</dbReference>
<dbReference type="InterPro" id="IPR027417">
    <property type="entry name" value="P-loop_NTPase"/>
</dbReference>
<dbReference type="VEuPathDB" id="FungiDB:FFUJ_14223"/>
<dbReference type="InterPro" id="IPR029058">
    <property type="entry name" value="AB_hydrolase_fold"/>
</dbReference>
<dbReference type="RefSeq" id="XP_023438192.1">
    <property type="nucleotide sequence ID" value="XM_023571131.1"/>
</dbReference>
<dbReference type="HOGENOM" id="CLU_000288_34_1_1"/>
<dbReference type="Pfam" id="PF24883">
    <property type="entry name" value="NPHP3_N"/>
    <property type="match status" value="1"/>
</dbReference>
<evidence type="ECO:0000313" key="5">
    <source>
        <dbReference type="EMBL" id="CCT76146.1"/>
    </source>
</evidence>
<dbReference type="Proteomes" id="UP000016800">
    <property type="component" value="Chromosome XII"/>
</dbReference>
<gene>
    <name evidence="5" type="ORF">FFUJ_14223</name>
</gene>
<dbReference type="GeneID" id="35407675"/>
<feature type="region of interest" description="Disordered" evidence="3">
    <location>
        <begin position="48"/>
        <end position="67"/>
    </location>
</feature>
<keyword evidence="6" id="KW-1185">Reference proteome</keyword>
<dbReference type="PANTHER" id="PTHR10039:SF5">
    <property type="entry name" value="NACHT DOMAIN-CONTAINING PROTEIN"/>
    <property type="match status" value="1"/>
</dbReference>
<dbReference type="PROSITE" id="PS50157">
    <property type="entry name" value="ZINC_FINGER_C2H2_2"/>
    <property type="match status" value="1"/>
</dbReference>
<dbReference type="EMBL" id="HF679034">
    <property type="protein sequence ID" value="CCT76146.1"/>
    <property type="molecule type" value="Genomic_DNA"/>
</dbReference>
<dbReference type="GO" id="GO:0008270">
    <property type="term" value="F:zinc ion binding"/>
    <property type="evidence" value="ECO:0007669"/>
    <property type="project" value="UniProtKB-KW"/>
</dbReference>
<evidence type="ECO:0000256" key="1">
    <source>
        <dbReference type="ARBA" id="ARBA00022737"/>
    </source>
</evidence>
<protein>
    <recommendedName>
        <fullName evidence="4">C2H2-type domain-containing protein</fullName>
    </recommendedName>
</protein>
<feature type="compositionally biased region" description="Polar residues" evidence="3">
    <location>
        <begin position="1105"/>
        <end position="1114"/>
    </location>
</feature>
<proteinExistence type="predicted"/>
<dbReference type="Gene3D" id="3.30.160.60">
    <property type="entry name" value="Classic Zinc Finger"/>
    <property type="match status" value="1"/>
</dbReference>
<keyword evidence="2" id="KW-0863">Zinc-finger</keyword>
<accession>S0EMV5</accession>
<evidence type="ECO:0000256" key="3">
    <source>
        <dbReference type="SAM" id="MobiDB-lite"/>
    </source>
</evidence>
<feature type="compositionally biased region" description="Polar residues" evidence="3">
    <location>
        <begin position="1041"/>
        <end position="1057"/>
    </location>
</feature>
<dbReference type="PANTHER" id="PTHR10039">
    <property type="entry name" value="AMELOGENIN"/>
    <property type="match status" value="1"/>
</dbReference>
<evidence type="ECO:0000259" key="4">
    <source>
        <dbReference type="PROSITE" id="PS50157"/>
    </source>
</evidence>
<reference evidence="6" key="1">
    <citation type="journal article" date="2013" name="PLoS Pathog.">
        <title>Deciphering the cryptic genome: genome-wide analyses of the rice pathogen Fusarium fujikuroi reveal complex regulation of secondary metabolism and novel metabolites.</title>
        <authorList>
            <person name="Wiemann P."/>
            <person name="Sieber C.M."/>
            <person name="von Bargen K.W."/>
            <person name="Studt L."/>
            <person name="Niehaus E.M."/>
            <person name="Espino J.J."/>
            <person name="Huss K."/>
            <person name="Michielse C.B."/>
            <person name="Albermann S."/>
            <person name="Wagner D."/>
            <person name="Bergner S.V."/>
            <person name="Connolly L.R."/>
            <person name="Fischer A."/>
            <person name="Reuter G."/>
            <person name="Kleigrewe K."/>
            <person name="Bald T."/>
            <person name="Wingfield B.D."/>
            <person name="Ophir R."/>
            <person name="Freeman S."/>
            <person name="Hippler M."/>
            <person name="Smith K.M."/>
            <person name="Brown D.W."/>
            <person name="Proctor R.H."/>
            <person name="Munsterkotter M."/>
            <person name="Freitag M."/>
            <person name="Humpf H.U."/>
            <person name="Guldener U."/>
            <person name="Tudzynski B."/>
        </authorList>
    </citation>
    <scope>NUCLEOTIDE SEQUENCE [LARGE SCALE GENOMIC DNA]</scope>
    <source>
        <strain evidence="6">CBS 195.34 / IMI 58289 / NRRL A-6831</strain>
    </source>
</reference>
<feature type="domain" description="C2H2-type" evidence="4">
    <location>
        <begin position="1182"/>
        <end position="1210"/>
    </location>
</feature>
<keyword evidence="2" id="KW-0479">Metal-binding</keyword>
<name>S0EMV5_GIBF5</name>
<feature type="compositionally biased region" description="Basic and acidic residues" evidence="3">
    <location>
        <begin position="1116"/>
        <end position="1137"/>
    </location>
</feature>
<dbReference type="InterPro" id="IPR057026">
    <property type="entry name" value="Znf-C2H2_ascomycetes"/>
</dbReference>
<dbReference type="InterPro" id="IPR056884">
    <property type="entry name" value="NPHP3-like_N"/>
</dbReference>
<feature type="compositionally biased region" description="Basic and acidic residues" evidence="3">
    <location>
        <begin position="885"/>
        <end position="896"/>
    </location>
</feature>
<keyword evidence="2" id="KW-0862">Zinc</keyword>
<dbReference type="SUPFAM" id="SSF53474">
    <property type="entry name" value="alpha/beta-Hydrolases"/>
    <property type="match status" value="1"/>
</dbReference>
<dbReference type="PROSITE" id="PS00028">
    <property type="entry name" value="ZINC_FINGER_C2H2_1"/>
    <property type="match status" value="1"/>
</dbReference>
<feature type="region of interest" description="Disordered" evidence="3">
    <location>
        <begin position="842"/>
        <end position="901"/>
    </location>
</feature>
<organism evidence="5 6">
    <name type="scientific">Gibberella fujikuroi (strain CBS 195.34 / IMI 58289 / NRRL A-6831)</name>
    <name type="common">Bakanae and foot rot disease fungus</name>
    <name type="synonym">Fusarium fujikuroi</name>
    <dbReference type="NCBI Taxonomy" id="1279085"/>
    <lineage>
        <taxon>Eukaryota</taxon>
        <taxon>Fungi</taxon>
        <taxon>Dikarya</taxon>
        <taxon>Ascomycota</taxon>
        <taxon>Pezizomycotina</taxon>
        <taxon>Sordariomycetes</taxon>
        <taxon>Hypocreomycetidae</taxon>
        <taxon>Hypocreales</taxon>
        <taxon>Nectriaceae</taxon>
        <taxon>Fusarium</taxon>
        <taxon>Fusarium fujikuroi species complex</taxon>
    </lineage>
</organism>
<keyword evidence="1" id="KW-0677">Repeat</keyword>
<evidence type="ECO:0000313" key="6">
    <source>
        <dbReference type="Proteomes" id="UP000016800"/>
    </source>
</evidence>
<dbReference type="SUPFAM" id="SSF52540">
    <property type="entry name" value="P-loop containing nucleoside triphosphate hydrolases"/>
    <property type="match status" value="1"/>
</dbReference>
<dbReference type="Gene3D" id="3.40.50.1820">
    <property type="entry name" value="alpha/beta hydrolase"/>
    <property type="match status" value="1"/>
</dbReference>
<feature type="region of interest" description="Disordered" evidence="3">
    <location>
        <begin position="1024"/>
        <end position="1143"/>
    </location>
</feature>
<sequence>MESSIRDTGISIAYEPEKSAPVVDILFVHGLGGHPRKTWTCSKGPPAIHESLSASEPSRKNSRRSVLGRTLGRLHRTSRTTVVEPRRDALRDDANPAVVFWPVDLLSKDFPDSRILVFGYDSKITKYSAGAVSENSVFSHAKDLLFALALERPLHRPLICVAHSLGGIIFKETLSRSSSSTRREHQNILESVEAVIFLGTPHRGSVDIAAKGEVARSLLSALGVATTPVILDSLGLKNTDLERAQEEFSRLWHTSNFRVKTFQEGLILPKLGKKVVPEYSSLLGNHREHAETLQADHLEMCRYSGKDDPNYRKVAGEIRSTYLLVTATNKLESLGRWEEKSQSPVPSVGASQYSRNDFQDQAGRAWLQSLWFSAINRRYESLGSPAEHTCHWLFDDENFHNWLHGRNQERYQGLIWIKGKPGSGKSMLMGEAFRRANRRQAEASTPSQTAAFFFSGKGDEPEHSVVGLFRSLIYQLCSKNALFMQSFQEICDAKTKTGCFMASEAIAWQEAELKAALENMILQKTSSKLLIFVDALDECDSGSVRDLAYFWRKITKSAFASGIDLKVCLSSRHSPSVTVSDCPEIIMEQHNGHDISTYLKQRIEIGIGIHNAQWQILEEKIRERSDGMFLWVVLVVDELLRSWDEGRSLEYLTKRVENTPQALETLFSEMLSHFAPERKNVAVKLFQWATLSMKPLRLHEWHHIMGFIRHPTPTSLAEWRASDYFTETDEQLVKQINSLSLGLVEVTGAIEVPPHGSGSDVSSVGVDAGSLTPEHGGTRIVQVIHESVRDFFLRGNGFSALDTSFSTHPIGRGHLSIMATCLDYVNIGELDALVGARQRITHQGKDKNEEQSPTSLTESSSDCSLGHEEHPLQGTITLPLRHKTIPGDDSRPEKAVTDSPESDPFVAVHRWLKESTDSTAESDLLIDIPRAPFSDVSDTPRSQILEDHPALLSYATFALFEHARLAYIDRADVTPILDRLNDETTWARWKSLREDVPQAVKLLDFLEDVGLVSWISAFHDRFSPGQKRQGSPLMKDLPTSPIDTQRSTLYPSHQLSGGETRRSSLPVPLSIPQVDPQEHPPPMSRPRWRGESPQSLNRVPRRQVSVASFGSASSHDGYDRFSPRLESPRPVNSKDFRGTPVNSQDLGRTKVIGFFVCECCPKKPKRFDTQEELAAHESEKQFECSYCGNRFKSQAEAERHQNSLHIRKQSWSCSNLLGYDSAFQESSQRPEKCDTCGYCGDDFPRSGTAGNETYATEQDWDERIRHLQEVHKFRECNSTKKFYRADHFRQHLKHSHMATRGKWTDKLGELCCKKEKD</sequence>